<dbReference type="Proteomes" id="UP001281147">
    <property type="component" value="Unassembled WGS sequence"/>
</dbReference>
<protein>
    <submittedName>
        <fullName evidence="1">Uncharacterized protein</fullName>
    </submittedName>
</protein>
<gene>
    <name evidence="1" type="ORF">LTR37_017948</name>
</gene>
<reference evidence="1" key="1">
    <citation type="submission" date="2023-07" db="EMBL/GenBank/DDBJ databases">
        <title>Black Yeasts Isolated from many extreme environments.</title>
        <authorList>
            <person name="Coleine C."/>
            <person name="Stajich J.E."/>
            <person name="Selbmann L."/>
        </authorList>
    </citation>
    <scope>NUCLEOTIDE SEQUENCE</scope>
    <source>
        <strain evidence="1">CCFEE 5714</strain>
    </source>
</reference>
<dbReference type="EMBL" id="JAUTXU010000241">
    <property type="protein sequence ID" value="KAK3696447.1"/>
    <property type="molecule type" value="Genomic_DNA"/>
</dbReference>
<keyword evidence="2" id="KW-1185">Reference proteome</keyword>
<sequence>MKTDNYLTLCLEQATKSPLHYRHGAVVVRGGKVIGQGFNDYRAGGYDGGALKHGRIAKGSFDGPAVANLKEKLKKKQKDKQQQQAQSGACFVPFEGTGGGHHANTPLSMHSEMMAIHSALAASSKMASTAASHEKPSFKLPRCSKPKAKLRQEALLAYVNTILHHHGHNNKVEEEQEDPDQEQQQEEGLHRSLEKSLAFQEPPSGEKHHHQKKKGNGKKNQKNGYRYQYDRYGQQTEQHHSRHEPSTSKSASSNVTRGYDTTNAQDEHDYNLTRAYQASGQHGKNKKDYKRSGKMRAGPDEPPQPEPLLLPKGQTSGSSSSINDRRKHPRLNGADIYVARLGWCRTAATKEPVTQPRVLTPADGASSDAVTTGEPLSASTSSIASTGSGSLHDELINRDPSPGPTKADASKKSLDLSTVRASRPCYRCISYMHSVGIKRVFWTNDAGQWDGGKIRDLVEALDNSMNNVADGGQGGPMGNGVFVTKHEVLMLKRMMGEDPHGKRPRRTCSFYERQMSATTSQIDLESGKAPLEGRGEQTQPPEFSATGATAPPKRERKSITCRHWIENTCTYAEPDRHDAHHLFPVIAERNARKGYKLIPCKYGHDCWWPRDVCGYSHDGTAVETATNEENHTIEANTRSARNSIGQSKSGSSGPAEDVEREKRAARVDELVKERPWCAKTMYICKRCKGHFPYQYEVIEHSKKCFKTDTDWGRMHARASETEGGSTSGGTAPTPPAAATLSSSTGGSNIPNQTPLARPT</sequence>
<evidence type="ECO:0000313" key="2">
    <source>
        <dbReference type="Proteomes" id="UP001281147"/>
    </source>
</evidence>
<accession>A0ACC3MIL0</accession>
<organism evidence="1 2">
    <name type="scientific">Vermiconidia calcicola</name>
    <dbReference type="NCBI Taxonomy" id="1690605"/>
    <lineage>
        <taxon>Eukaryota</taxon>
        <taxon>Fungi</taxon>
        <taxon>Dikarya</taxon>
        <taxon>Ascomycota</taxon>
        <taxon>Pezizomycotina</taxon>
        <taxon>Dothideomycetes</taxon>
        <taxon>Dothideomycetidae</taxon>
        <taxon>Mycosphaerellales</taxon>
        <taxon>Extremaceae</taxon>
        <taxon>Vermiconidia</taxon>
    </lineage>
</organism>
<comment type="caution">
    <text evidence="1">The sequence shown here is derived from an EMBL/GenBank/DDBJ whole genome shotgun (WGS) entry which is preliminary data.</text>
</comment>
<evidence type="ECO:0000313" key="1">
    <source>
        <dbReference type="EMBL" id="KAK3696447.1"/>
    </source>
</evidence>
<name>A0ACC3MIL0_9PEZI</name>
<proteinExistence type="predicted"/>